<reference evidence="3" key="1">
    <citation type="submission" date="2023-03" db="EMBL/GenBank/DDBJ databases">
        <title>Massive genome expansion in bonnet fungi (Mycena s.s.) driven by repeated elements and novel gene families across ecological guilds.</title>
        <authorList>
            <consortium name="Lawrence Berkeley National Laboratory"/>
            <person name="Harder C.B."/>
            <person name="Miyauchi S."/>
            <person name="Viragh M."/>
            <person name="Kuo A."/>
            <person name="Thoen E."/>
            <person name="Andreopoulos B."/>
            <person name="Lu D."/>
            <person name="Skrede I."/>
            <person name="Drula E."/>
            <person name="Henrissat B."/>
            <person name="Morin E."/>
            <person name="Kohler A."/>
            <person name="Barry K."/>
            <person name="LaButti K."/>
            <person name="Morin E."/>
            <person name="Salamov A."/>
            <person name="Lipzen A."/>
            <person name="Mereny Z."/>
            <person name="Hegedus B."/>
            <person name="Baldrian P."/>
            <person name="Stursova M."/>
            <person name="Weitz H."/>
            <person name="Taylor A."/>
            <person name="Grigoriev I.V."/>
            <person name="Nagy L.G."/>
            <person name="Martin F."/>
            <person name="Kauserud H."/>
        </authorList>
    </citation>
    <scope>NUCLEOTIDE SEQUENCE</scope>
    <source>
        <strain evidence="3">9284</strain>
    </source>
</reference>
<feature type="compositionally biased region" description="Low complexity" evidence="1">
    <location>
        <begin position="99"/>
        <end position="115"/>
    </location>
</feature>
<evidence type="ECO:0000313" key="3">
    <source>
        <dbReference type="EMBL" id="KAJ7626894.1"/>
    </source>
</evidence>
<organism evidence="3 4">
    <name type="scientific">Roridomyces roridus</name>
    <dbReference type="NCBI Taxonomy" id="1738132"/>
    <lineage>
        <taxon>Eukaryota</taxon>
        <taxon>Fungi</taxon>
        <taxon>Dikarya</taxon>
        <taxon>Basidiomycota</taxon>
        <taxon>Agaricomycotina</taxon>
        <taxon>Agaricomycetes</taxon>
        <taxon>Agaricomycetidae</taxon>
        <taxon>Agaricales</taxon>
        <taxon>Marasmiineae</taxon>
        <taxon>Mycenaceae</taxon>
        <taxon>Roridomyces</taxon>
    </lineage>
</organism>
<evidence type="ECO:0000256" key="1">
    <source>
        <dbReference type="SAM" id="MobiDB-lite"/>
    </source>
</evidence>
<feature type="signal peptide" evidence="2">
    <location>
        <begin position="1"/>
        <end position="18"/>
    </location>
</feature>
<accession>A0AAD7BPA2</accession>
<dbReference type="AlphaFoldDB" id="A0AAD7BPA2"/>
<protein>
    <submittedName>
        <fullName evidence="3">Uncharacterized protein</fullName>
    </submittedName>
</protein>
<dbReference type="Proteomes" id="UP001221142">
    <property type="component" value="Unassembled WGS sequence"/>
</dbReference>
<keyword evidence="4" id="KW-1185">Reference proteome</keyword>
<evidence type="ECO:0000313" key="4">
    <source>
        <dbReference type="Proteomes" id="UP001221142"/>
    </source>
</evidence>
<feature type="region of interest" description="Disordered" evidence="1">
    <location>
        <begin position="24"/>
        <end position="46"/>
    </location>
</feature>
<gene>
    <name evidence="3" type="ORF">FB45DRAFT_868165</name>
</gene>
<dbReference type="EMBL" id="JARKIF010000011">
    <property type="protein sequence ID" value="KAJ7626894.1"/>
    <property type="molecule type" value="Genomic_DNA"/>
</dbReference>
<feature type="region of interest" description="Disordered" evidence="1">
    <location>
        <begin position="66"/>
        <end position="121"/>
    </location>
</feature>
<feature type="chain" id="PRO_5042083653" evidence="2">
    <location>
        <begin position="19"/>
        <end position="121"/>
    </location>
</feature>
<proteinExistence type="predicted"/>
<keyword evidence="2" id="KW-0732">Signal</keyword>
<comment type="caution">
    <text evidence="3">The sequence shown here is derived from an EMBL/GenBank/DDBJ whole genome shotgun (WGS) entry which is preliminary data.</text>
</comment>
<evidence type="ECO:0000256" key="2">
    <source>
        <dbReference type="SAM" id="SignalP"/>
    </source>
</evidence>
<sequence length="121" mass="12210">MFRARLGLEAWAWARLWAAQAPYFPGPSPSPLQAEPTPKPGLRPGLVISSQANELNLGGDTISHLSGVCRGTASADPLQGSAGPGNPEARALSPVEPDSGLGSALSSPGSGLSGSRAQAEP</sequence>
<name>A0AAD7BPA2_9AGAR</name>